<reference evidence="2 3" key="1">
    <citation type="submission" date="2016-03" db="EMBL/GenBank/DDBJ databases">
        <title>Complete genome sequence of a soil Actinobacterium, Nocardioides dokdonensis FR1436.</title>
        <authorList>
            <person name="Kwon S.-K."/>
            <person name="Kim K."/>
            <person name="Kim J.F."/>
        </authorList>
    </citation>
    <scope>NUCLEOTIDE SEQUENCE [LARGE SCALE GENOMIC DNA]</scope>
    <source>
        <strain evidence="2 3">FR1436</strain>
    </source>
</reference>
<accession>A0A1A9GGN6</accession>
<organism evidence="2 3">
    <name type="scientific">Nocardioides dokdonensis FR1436</name>
    <dbReference type="NCBI Taxonomy" id="1300347"/>
    <lineage>
        <taxon>Bacteria</taxon>
        <taxon>Bacillati</taxon>
        <taxon>Actinomycetota</taxon>
        <taxon>Actinomycetes</taxon>
        <taxon>Propionibacteriales</taxon>
        <taxon>Nocardioidaceae</taxon>
        <taxon>Nocardioides</taxon>
    </lineage>
</organism>
<dbReference type="OrthoDB" id="5197032at2"/>
<dbReference type="PATRIC" id="fig|1300347.3.peg.193"/>
<dbReference type="STRING" id="1300347.I601_0191"/>
<sequence length="45" mass="4841">MSAEQHEGQPESHSMRIAAAWTLVGIPLAYGLVETLRRASALFSG</sequence>
<name>A0A1A9GGN6_9ACTN</name>
<dbReference type="Proteomes" id="UP000077868">
    <property type="component" value="Chromosome"/>
</dbReference>
<keyword evidence="1" id="KW-1133">Transmembrane helix</keyword>
<gene>
    <name evidence="2" type="ORF">I601_0191</name>
</gene>
<dbReference type="EMBL" id="CP015079">
    <property type="protein sequence ID" value="ANH36645.1"/>
    <property type="molecule type" value="Genomic_DNA"/>
</dbReference>
<dbReference type="KEGG" id="ndk:I601_0191"/>
<keyword evidence="3" id="KW-1185">Reference proteome</keyword>
<keyword evidence="1" id="KW-0472">Membrane</keyword>
<feature type="transmembrane region" description="Helical" evidence="1">
    <location>
        <begin position="15"/>
        <end position="33"/>
    </location>
</feature>
<dbReference type="RefSeq" id="WP_157519798.1">
    <property type="nucleotide sequence ID" value="NZ_CP015079.1"/>
</dbReference>
<evidence type="ECO:0000313" key="2">
    <source>
        <dbReference type="EMBL" id="ANH36645.1"/>
    </source>
</evidence>
<dbReference type="AlphaFoldDB" id="A0A1A9GGN6"/>
<proteinExistence type="predicted"/>
<evidence type="ECO:0000313" key="3">
    <source>
        <dbReference type="Proteomes" id="UP000077868"/>
    </source>
</evidence>
<keyword evidence="1" id="KW-0812">Transmembrane</keyword>
<protein>
    <submittedName>
        <fullName evidence="2">Uncharacterized protein</fullName>
    </submittedName>
</protein>
<evidence type="ECO:0000256" key="1">
    <source>
        <dbReference type="SAM" id="Phobius"/>
    </source>
</evidence>